<accession>A0A1G6V111</accession>
<proteinExistence type="predicted"/>
<dbReference type="InterPro" id="IPR032687">
    <property type="entry name" value="AraC-type_N"/>
</dbReference>
<dbReference type="PRINTS" id="PR00032">
    <property type="entry name" value="HTHARAC"/>
</dbReference>
<organism evidence="5 6">
    <name type="scientific">Bradyrhizobium brasilense</name>
    <dbReference type="NCBI Taxonomy" id="1419277"/>
    <lineage>
        <taxon>Bacteria</taxon>
        <taxon>Pseudomonadati</taxon>
        <taxon>Pseudomonadota</taxon>
        <taxon>Alphaproteobacteria</taxon>
        <taxon>Hyphomicrobiales</taxon>
        <taxon>Nitrobacteraceae</taxon>
        <taxon>Bradyrhizobium</taxon>
    </lineage>
</organism>
<keyword evidence="2" id="KW-0238">DNA-binding</keyword>
<dbReference type="InterPro" id="IPR009057">
    <property type="entry name" value="Homeodomain-like_sf"/>
</dbReference>
<dbReference type="InterPro" id="IPR020449">
    <property type="entry name" value="Tscrpt_reg_AraC-type_HTH"/>
</dbReference>
<evidence type="ECO:0000256" key="2">
    <source>
        <dbReference type="ARBA" id="ARBA00023125"/>
    </source>
</evidence>
<evidence type="ECO:0000313" key="5">
    <source>
        <dbReference type="EMBL" id="SDD47183.1"/>
    </source>
</evidence>
<evidence type="ECO:0000313" key="6">
    <source>
        <dbReference type="Proteomes" id="UP000199245"/>
    </source>
</evidence>
<dbReference type="Proteomes" id="UP000199245">
    <property type="component" value="Unassembled WGS sequence"/>
</dbReference>
<evidence type="ECO:0000256" key="1">
    <source>
        <dbReference type="ARBA" id="ARBA00023015"/>
    </source>
</evidence>
<dbReference type="SUPFAM" id="SSF46689">
    <property type="entry name" value="Homeodomain-like"/>
    <property type="match status" value="1"/>
</dbReference>
<dbReference type="GO" id="GO:0000976">
    <property type="term" value="F:transcription cis-regulatory region binding"/>
    <property type="evidence" value="ECO:0007669"/>
    <property type="project" value="TreeGrafter"/>
</dbReference>
<dbReference type="Pfam" id="PF12833">
    <property type="entry name" value="HTH_18"/>
    <property type="match status" value="1"/>
</dbReference>
<dbReference type="RefSeq" id="WP_092083036.1">
    <property type="nucleotide sequence ID" value="NZ_FMZW01000011.1"/>
</dbReference>
<dbReference type="PANTHER" id="PTHR47894">
    <property type="entry name" value="HTH-TYPE TRANSCRIPTIONAL REGULATOR GADX"/>
    <property type="match status" value="1"/>
</dbReference>
<evidence type="ECO:0000259" key="4">
    <source>
        <dbReference type="PROSITE" id="PS01124"/>
    </source>
</evidence>
<dbReference type="AlphaFoldDB" id="A0A1G6V111"/>
<dbReference type="PANTHER" id="PTHR47894:SF1">
    <property type="entry name" value="HTH-TYPE TRANSCRIPTIONAL REGULATOR VQSM"/>
    <property type="match status" value="1"/>
</dbReference>
<name>A0A1G6V111_9BRAD</name>
<reference evidence="5 6" key="1">
    <citation type="submission" date="2016-10" db="EMBL/GenBank/DDBJ databases">
        <authorList>
            <person name="de Groot N.N."/>
        </authorList>
    </citation>
    <scope>NUCLEOTIDE SEQUENCE [LARGE SCALE GENOMIC DNA]</scope>
    <source>
        <strain evidence="5 6">R5</strain>
    </source>
</reference>
<dbReference type="InterPro" id="IPR018060">
    <property type="entry name" value="HTH_AraC"/>
</dbReference>
<keyword evidence="1" id="KW-0805">Transcription regulation</keyword>
<dbReference type="PROSITE" id="PS01124">
    <property type="entry name" value="HTH_ARAC_FAMILY_2"/>
    <property type="match status" value="1"/>
</dbReference>
<dbReference type="GO" id="GO:0003700">
    <property type="term" value="F:DNA-binding transcription factor activity"/>
    <property type="evidence" value="ECO:0007669"/>
    <property type="project" value="InterPro"/>
</dbReference>
<protein>
    <submittedName>
        <fullName evidence="5">Transcriptional regulator, AraC family</fullName>
    </submittedName>
</protein>
<keyword evidence="3" id="KW-0804">Transcription</keyword>
<dbReference type="Pfam" id="PF12625">
    <property type="entry name" value="Arabinose_bd"/>
    <property type="match status" value="1"/>
</dbReference>
<feature type="domain" description="HTH araC/xylS-type" evidence="4">
    <location>
        <begin position="250"/>
        <end position="347"/>
    </location>
</feature>
<evidence type="ECO:0000256" key="3">
    <source>
        <dbReference type="ARBA" id="ARBA00023163"/>
    </source>
</evidence>
<gene>
    <name evidence="5" type="ORF">SAMN05216337_1011150</name>
</gene>
<dbReference type="GO" id="GO:0005829">
    <property type="term" value="C:cytosol"/>
    <property type="evidence" value="ECO:0007669"/>
    <property type="project" value="TreeGrafter"/>
</dbReference>
<dbReference type="EMBL" id="FMZW01000011">
    <property type="protein sequence ID" value="SDD47183.1"/>
    <property type="molecule type" value="Genomic_DNA"/>
</dbReference>
<dbReference type="Gene3D" id="1.10.10.60">
    <property type="entry name" value="Homeodomain-like"/>
    <property type="match status" value="1"/>
</dbReference>
<dbReference type="SMART" id="SM00342">
    <property type="entry name" value="HTH_ARAC"/>
    <property type="match status" value="1"/>
</dbReference>
<sequence length="358" mass="39874">MKPIKIVMPISSDPDAPTQSLLGLGALAAELAAQGVSVRELFARTGLDASQLEDPHARISHRQRLAIYRNAMRLAKRSDIGLLAGARQRISDYGIYGYALVSSRTFGEALMFSLDHITMAGPAVRQISFRIEHGTTAILRSHGLDPLGELLPFAAEFWRSSMTAVFSRILESPFPSKRMIFPYPAPVHWRNYERMFNCPIDFGADRMEWHFDAKVLDLPCPNANPITAKICQQLCDVVMTERPGESELVRRIRAACLNSPNRFAGAPEIASQLGLSLRTFHRRLAEDGQSFQSIVDGMRQSIATELLENTHLAIDQVAERVGFADATSFRKAFKKWTNRSPSDFRHPTAQRPAVSPDA</sequence>